<dbReference type="Gene3D" id="2.60.120.1440">
    <property type="match status" value="1"/>
</dbReference>
<dbReference type="InterPro" id="IPR012373">
    <property type="entry name" value="Ferrdict_sens_TM"/>
</dbReference>
<dbReference type="GO" id="GO:0016989">
    <property type="term" value="F:sigma factor antagonist activity"/>
    <property type="evidence" value="ECO:0007669"/>
    <property type="project" value="TreeGrafter"/>
</dbReference>
<accession>A0A316HXY5</accession>
<dbReference type="Pfam" id="PF16344">
    <property type="entry name" value="FecR_C"/>
    <property type="match status" value="1"/>
</dbReference>
<dbReference type="RefSeq" id="WP_109605877.1">
    <property type="nucleotide sequence ID" value="NZ_QGHA01000001.1"/>
</dbReference>
<keyword evidence="1" id="KW-1133">Transmembrane helix</keyword>
<dbReference type="FunFam" id="2.60.120.1440:FF:000001">
    <property type="entry name" value="Putative anti-sigma factor"/>
    <property type="match status" value="1"/>
</dbReference>
<evidence type="ECO:0000313" key="5">
    <source>
        <dbReference type="Proteomes" id="UP000245678"/>
    </source>
</evidence>
<dbReference type="EMBL" id="QGHA01000001">
    <property type="protein sequence ID" value="PWK79902.1"/>
    <property type="molecule type" value="Genomic_DNA"/>
</dbReference>
<dbReference type="PANTHER" id="PTHR30273">
    <property type="entry name" value="PERIPLASMIC SIGNAL SENSOR AND SIGMA FACTOR ACTIVATOR FECR-RELATED"/>
    <property type="match status" value="1"/>
</dbReference>
<evidence type="ECO:0000313" key="4">
    <source>
        <dbReference type="EMBL" id="PWK79902.1"/>
    </source>
</evidence>
<evidence type="ECO:0000259" key="2">
    <source>
        <dbReference type="Pfam" id="PF04773"/>
    </source>
</evidence>
<feature type="transmembrane region" description="Helical" evidence="1">
    <location>
        <begin position="97"/>
        <end position="115"/>
    </location>
</feature>
<comment type="caution">
    <text evidence="4">The sequence shown here is derived from an EMBL/GenBank/DDBJ whole genome shotgun (WGS) entry which is preliminary data.</text>
</comment>
<gene>
    <name evidence="4" type="ORF">LX99_00362</name>
</gene>
<organism evidence="4 5">
    <name type="scientific">Mucilaginibacter oryzae</name>
    <dbReference type="NCBI Taxonomy" id="468058"/>
    <lineage>
        <taxon>Bacteria</taxon>
        <taxon>Pseudomonadati</taxon>
        <taxon>Bacteroidota</taxon>
        <taxon>Sphingobacteriia</taxon>
        <taxon>Sphingobacteriales</taxon>
        <taxon>Sphingobacteriaceae</taxon>
        <taxon>Mucilaginibacter</taxon>
    </lineage>
</organism>
<dbReference type="Gene3D" id="3.55.50.30">
    <property type="match status" value="1"/>
</dbReference>
<keyword evidence="5" id="KW-1185">Reference proteome</keyword>
<feature type="domain" description="Protein FecR C-terminal" evidence="3">
    <location>
        <begin position="289"/>
        <end position="356"/>
    </location>
</feature>
<dbReference type="AlphaFoldDB" id="A0A316HXY5"/>
<keyword evidence="1" id="KW-0472">Membrane</keyword>
<dbReference type="PANTHER" id="PTHR30273:SF2">
    <property type="entry name" value="PROTEIN FECR"/>
    <property type="match status" value="1"/>
</dbReference>
<name>A0A316HXY5_9SPHI</name>
<sequence>MGKSRFIELMAKKMDGSATEAELTELQFFLDQHQANKKFEALTNALTGTLKNDREGLSETAINNSLSDLWVKIKNQEQVDALPPEVNVKPIGRNFKWLGLAAAIAVFAIGGLWFYKQIAIKAQTEAVVIKKVDVPYGSLAQVSLPDGTTVKLNAGSHFSYPSAFVGSQREVTLEGEGFFEVTKNAKKPFLVHTEGFTVRVLGTVFNVKAYRGDKSTETTLLKGKVQVELKDDPDKKLILAPHEKLTINNRQYTGKQQTPAITGKVKYELSTLPVTAGDTYVENAWTVNKIMFANSAFEDVALQIARKYNIHMVFTDEKLKKEQISGVLENESLETALNYLKQIVDLRTKTGGDTVYLAYKTKR</sequence>
<reference evidence="4 5" key="1">
    <citation type="submission" date="2018-05" db="EMBL/GenBank/DDBJ databases">
        <title>Genomic Encyclopedia of Archaeal and Bacterial Type Strains, Phase II (KMG-II): from individual species to whole genera.</title>
        <authorList>
            <person name="Goeker M."/>
        </authorList>
    </citation>
    <scope>NUCLEOTIDE SEQUENCE [LARGE SCALE GENOMIC DNA]</scope>
    <source>
        <strain evidence="4 5">DSM 19975</strain>
    </source>
</reference>
<dbReference type="InterPro" id="IPR006860">
    <property type="entry name" value="FecR"/>
</dbReference>
<evidence type="ECO:0000256" key="1">
    <source>
        <dbReference type="SAM" id="Phobius"/>
    </source>
</evidence>
<dbReference type="Pfam" id="PF04773">
    <property type="entry name" value="FecR"/>
    <property type="match status" value="1"/>
</dbReference>
<feature type="domain" description="FecR protein" evidence="2">
    <location>
        <begin position="135"/>
        <end position="226"/>
    </location>
</feature>
<protein>
    <submittedName>
        <fullName evidence="4">FecR family protein</fullName>
    </submittedName>
</protein>
<keyword evidence="1" id="KW-0812">Transmembrane</keyword>
<dbReference type="InterPro" id="IPR032508">
    <property type="entry name" value="FecR_C"/>
</dbReference>
<evidence type="ECO:0000259" key="3">
    <source>
        <dbReference type="Pfam" id="PF16344"/>
    </source>
</evidence>
<dbReference type="Proteomes" id="UP000245678">
    <property type="component" value="Unassembled WGS sequence"/>
</dbReference>
<dbReference type="PIRSF" id="PIRSF018266">
    <property type="entry name" value="FecR"/>
    <property type="match status" value="1"/>
</dbReference>
<proteinExistence type="predicted"/>